<feature type="region of interest" description="Disordered" evidence="1">
    <location>
        <begin position="66"/>
        <end position="93"/>
    </location>
</feature>
<dbReference type="Proteomes" id="UP001341281">
    <property type="component" value="Chromosome 07"/>
</dbReference>
<protein>
    <submittedName>
        <fullName evidence="2">Uncharacterized protein</fullName>
    </submittedName>
</protein>
<evidence type="ECO:0000313" key="3">
    <source>
        <dbReference type="Proteomes" id="UP001341281"/>
    </source>
</evidence>
<proteinExistence type="predicted"/>
<feature type="compositionally biased region" description="Basic and acidic residues" evidence="1">
    <location>
        <begin position="84"/>
        <end position="93"/>
    </location>
</feature>
<dbReference type="EMBL" id="CP144751">
    <property type="protein sequence ID" value="WVZ85304.1"/>
    <property type="molecule type" value="Genomic_DNA"/>
</dbReference>
<sequence length="290" mass="30720">MEMGLRTVCLADAHRSAPCTTFAVPLCPRHTDTVKLCSWFTSVNRSELGATLTTPGGKSTRRLADVPRRAAHHHHRLIGRGVPRRREHDRDGRVVQREVGDHRDGGAVHRAPRDHGHVLARVDAAEEADVVAGVDVTRPGSTALPGSTWPAPVAKKSAGRWCSLRIAFPERSIGSAVVMIADLIAAGDQSGCLLLISAATPLRCGVDMDVPEAKKKVGSELMGDDDRGPTWNGHAASTLTPGPVTSGFRTPGLCTLGPREENQAIAGAGEVPSTVPWKTICATGLAVELM</sequence>
<accession>A0AAQ3U4B0</accession>
<keyword evidence="3" id="KW-1185">Reference proteome</keyword>
<gene>
    <name evidence="2" type="ORF">U9M48_032249</name>
</gene>
<name>A0AAQ3U4B0_PASNO</name>
<feature type="compositionally biased region" description="Basic residues" evidence="1">
    <location>
        <begin position="69"/>
        <end position="83"/>
    </location>
</feature>
<dbReference type="AlphaFoldDB" id="A0AAQ3U4B0"/>
<evidence type="ECO:0000313" key="2">
    <source>
        <dbReference type="EMBL" id="WVZ85304.1"/>
    </source>
</evidence>
<reference evidence="2 3" key="1">
    <citation type="submission" date="2024-02" db="EMBL/GenBank/DDBJ databases">
        <title>High-quality chromosome-scale genome assembly of Pensacola bahiagrass (Paspalum notatum Flugge var. saurae).</title>
        <authorList>
            <person name="Vega J.M."/>
            <person name="Podio M."/>
            <person name="Orjuela J."/>
            <person name="Siena L.A."/>
            <person name="Pessino S.C."/>
            <person name="Combes M.C."/>
            <person name="Mariac C."/>
            <person name="Albertini E."/>
            <person name="Pupilli F."/>
            <person name="Ortiz J.P.A."/>
            <person name="Leblanc O."/>
        </authorList>
    </citation>
    <scope>NUCLEOTIDE SEQUENCE [LARGE SCALE GENOMIC DNA]</scope>
    <source>
        <strain evidence="2">R1</strain>
        <tissue evidence="2">Leaf</tissue>
    </source>
</reference>
<organism evidence="2 3">
    <name type="scientific">Paspalum notatum var. saurae</name>
    <dbReference type="NCBI Taxonomy" id="547442"/>
    <lineage>
        <taxon>Eukaryota</taxon>
        <taxon>Viridiplantae</taxon>
        <taxon>Streptophyta</taxon>
        <taxon>Embryophyta</taxon>
        <taxon>Tracheophyta</taxon>
        <taxon>Spermatophyta</taxon>
        <taxon>Magnoliopsida</taxon>
        <taxon>Liliopsida</taxon>
        <taxon>Poales</taxon>
        <taxon>Poaceae</taxon>
        <taxon>PACMAD clade</taxon>
        <taxon>Panicoideae</taxon>
        <taxon>Andropogonodae</taxon>
        <taxon>Paspaleae</taxon>
        <taxon>Paspalinae</taxon>
        <taxon>Paspalum</taxon>
    </lineage>
</organism>
<evidence type="ECO:0000256" key="1">
    <source>
        <dbReference type="SAM" id="MobiDB-lite"/>
    </source>
</evidence>